<dbReference type="InterPro" id="IPR020904">
    <property type="entry name" value="Sc_DH/Rdtase_CS"/>
</dbReference>
<dbReference type="SUPFAM" id="SSF51735">
    <property type="entry name" value="NAD(P)-binding Rossmann-fold domains"/>
    <property type="match status" value="1"/>
</dbReference>
<keyword evidence="4" id="KW-1185">Reference proteome</keyword>
<evidence type="ECO:0000313" key="3">
    <source>
        <dbReference type="EMBL" id="WEX91042.1"/>
    </source>
</evidence>
<organism evidence="3 4">
    <name type="scientific">Sinorhizobium garamanticum</name>
    <dbReference type="NCBI Taxonomy" id="680247"/>
    <lineage>
        <taxon>Bacteria</taxon>
        <taxon>Pseudomonadati</taxon>
        <taxon>Pseudomonadota</taxon>
        <taxon>Alphaproteobacteria</taxon>
        <taxon>Hyphomicrobiales</taxon>
        <taxon>Rhizobiaceae</taxon>
        <taxon>Sinorhizobium/Ensifer group</taxon>
        <taxon>Sinorhizobium</taxon>
    </lineage>
</organism>
<dbReference type="Pfam" id="PF13561">
    <property type="entry name" value="adh_short_C2"/>
    <property type="match status" value="1"/>
</dbReference>
<dbReference type="PRINTS" id="PR00080">
    <property type="entry name" value="SDRFAMILY"/>
</dbReference>
<reference evidence="3 4" key="1">
    <citation type="submission" date="2023-03" db="EMBL/GenBank/DDBJ databases">
        <authorList>
            <person name="Kaur S."/>
            <person name="Espinosa-Saiz D."/>
            <person name="Velazquez E."/>
            <person name="Menendez E."/>
            <person name="diCenzo G.C."/>
        </authorList>
    </citation>
    <scope>NUCLEOTIDE SEQUENCE [LARGE SCALE GENOMIC DNA]</scope>
    <source>
        <strain evidence="3 4">LMG 24692</strain>
    </source>
</reference>
<proteinExistence type="inferred from homology"/>
<dbReference type="Gene3D" id="3.40.50.720">
    <property type="entry name" value="NAD(P)-binding Rossmann-like Domain"/>
    <property type="match status" value="1"/>
</dbReference>
<dbReference type="PANTHER" id="PTHR42760">
    <property type="entry name" value="SHORT-CHAIN DEHYDROGENASES/REDUCTASES FAMILY MEMBER"/>
    <property type="match status" value="1"/>
</dbReference>
<evidence type="ECO:0000313" key="4">
    <source>
        <dbReference type="Proteomes" id="UP001229355"/>
    </source>
</evidence>
<dbReference type="InterPro" id="IPR036291">
    <property type="entry name" value="NAD(P)-bd_dom_sf"/>
</dbReference>
<dbReference type="EMBL" id="CP120374">
    <property type="protein sequence ID" value="WEX91042.1"/>
    <property type="molecule type" value="Genomic_DNA"/>
</dbReference>
<sequence length="291" mass="30965">MTKITDELEPQAALAFTQTDDAFVHTPQDSGVPGWARDFSVANRVVLITGAGQGIGRELARQFAAAGATPVVADLNLANAQQVRDEIIASGGNASALQVDIADAASVEALVKSVMAEHGRIDVLINNAAVFATLEKRHFEMIPLDEWDRVIRVNVTGPFLCARAVAPLMRAAGWGRIINVSSDAVPKGVRNYLHYVTSKSAIIGMTNAMARELGPDGINVNCIRPGPVATEVERAVNPTLDLRRLQLSQQCIQRGMVHTDLVGLMIFLATPAAGFITGQTIACDGGYTHSS</sequence>
<accession>A0ABY8DLA9</accession>
<dbReference type="Proteomes" id="UP001229355">
    <property type="component" value="Chromosome 2"/>
</dbReference>
<keyword evidence="2" id="KW-0560">Oxidoreductase</keyword>
<evidence type="ECO:0000256" key="2">
    <source>
        <dbReference type="ARBA" id="ARBA00023002"/>
    </source>
</evidence>
<dbReference type="PANTHER" id="PTHR42760:SF133">
    <property type="entry name" value="3-OXOACYL-[ACYL-CARRIER-PROTEIN] REDUCTASE"/>
    <property type="match status" value="1"/>
</dbReference>
<dbReference type="PROSITE" id="PS00061">
    <property type="entry name" value="ADH_SHORT"/>
    <property type="match status" value="1"/>
</dbReference>
<dbReference type="PRINTS" id="PR00081">
    <property type="entry name" value="GDHRDH"/>
</dbReference>
<evidence type="ECO:0000256" key="1">
    <source>
        <dbReference type="ARBA" id="ARBA00006484"/>
    </source>
</evidence>
<dbReference type="CDD" id="cd05233">
    <property type="entry name" value="SDR_c"/>
    <property type="match status" value="1"/>
</dbReference>
<gene>
    <name evidence="3" type="ORF">PZN02_004648</name>
</gene>
<name>A0ABY8DLA9_9HYPH</name>
<dbReference type="InterPro" id="IPR002347">
    <property type="entry name" value="SDR_fam"/>
</dbReference>
<dbReference type="RefSeq" id="WP_280663006.1">
    <property type="nucleotide sequence ID" value="NZ_CP120374.1"/>
</dbReference>
<comment type="similarity">
    <text evidence="1">Belongs to the short-chain dehydrogenases/reductases (SDR) family.</text>
</comment>
<protein>
    <submittedName>
        <fullName evidence="3">SDR family oxidoreductase</fullName>
    </submittedName>
</protein>